<evidence type="ECO:0000256" key="4">
    <source>
        <dbReference type="ARBA" id="ARBA00023159"/>
    </source>
</evidence>
<evidence type="ECO:0000256" key="7">
    <source>
        <dbReference type="RuleBase" id="RU364059"/>
    </source>
</evidence>
<accession>A0A5J4YNG1</accession>
<dbReference type="OrthoDB" id="4212at2759"/>
<keyword evidence="3 7" id="KW-0805">Transcription regulation</keyword>
<keyword evidence="4 7" id="KW-0010">Activator</keyword>
<feature type="compositionally biased region" description="Polar residues" evidence="8">
    <location>
        <begin position="24"/>
        <end position="35"/>
    </location>
</feature>
<name>A0A5J4YNG1_PORPP</name>
<reference evidence="11" key="1">
    <citation type="journal article" date="2019" name="Nat. Commun.">
        <title>Expansion of phycobilisome linker gene families in mesophilic red algae.</title>
        <authorList>
            <person name="Lee J."/>
            <person name="Kim D."/>
            <person name="Bhattacharya D."/>
            <person name="Yoon H.S."/>
        </authorList>
    </citation>
    <scope>NUCLEOTIDE SEQUENCE [LARGE SCALE GENOMIC DNA]</scope>
    <source>
        <strain evidence="11">CCMP 1328</strain>
    </source>
</reference>
<evidence type="ECO:0000256" key="8">
    <source>
        <dbReference type="SAM" id="MobiDB-lite"/>
    </source>
</evidence>
<comment type="caution">
    <text evidence="10">The sequence shown here is derived from an EMBL/GenBank/DDBJ whole genome shotgun (WGS) entry which is preliminary data.</text>
</comment>
<evidence type="ECO:0000313" key="10">
    <source>
        <dbReference type="EMBL" id="KAA8491937.1"/>
    </source>
</evidence>
<dbReference type="GO" id="GO:0045944">
    <property type="term" value="P:positive regulation of transcription by RNA polymerase II"/>
    <property type="evidence" value="ECO:0007669"/>
    <property type="project" value="UniProtKB-ARBA"/>
</dbReference>
<comment type="subcellular location">
    <subcellularLocation>
        <location evidence="1 7">Nucleus</location>
    </subcellularLocation>
</comment>
<evidence type="ECO:0000256" key="2">
    <source>
        <dbReference type="ARBA" id="ARBA00006210"/>
    </source>
</evidence>
<comment type="similarity">
    <text evidence="2 7">Belongs to the Mediator complex subunit 1 family.</text>
</comment>
<dbReference type="EMBL" id="VRMN01000011">
    <property type="protein sequence ID" value="KAA8491937.1"/>
    <property type="molecule type" value="Genomic_DNA"/>
</dbReference>
<evidence type="ECO:0000256" key="1">
    <source>
        <dbReference type="ARBA" id="ARBA00004123"/>
    </source>
</evidence>
<dbReference type="AlphaFoldDB" id="A0A5J4YNG1"/>
<feature type="region of interest" description="Disordered" evidence="8">
    <location>
        <begin position="1"/>
        <end position="38"/>
    </location>
</feature>
<keyword evidence="5 7" id="KW-0804">Transcription</keyword>
<dbReference type="Pfam" id="PF10744">
    <property type="entry name" value="Med1"/>
    <property type="match status" value="1"/>
</dbReference>
<feature type="domain" description="Mediator complex subunit Med1" evidence="9">
    <location>
        <begin position="460"/>
        <end position="593"/>
    </location>
</feature>
<evidence type="ECO:0000256" key="6">
    <source>
        <dbReference type="ARBA" id="ARBA00023242"/>
    </source>
</evidence>
<evidence type="ECO:0000259" key="9">
    <source>
        <dbReference type="Pfam" id="PF10744"/>
    </source>
</evidence>
<proteinExistence type="inferred from homology"/>
<comment type="function">
    <text evidence="7">Component of the Mediator complex, a coactivator involved in the regulated transcription of nearly all RNA polymerase II-dependent genes. Mediator functions as a bridge to convey information from gene-specific regulatory proteins to the basal RNA polymerase II transcription machinery. Mediator is recruited to promoters by direct interactions with regulatory proteins and serves as a scaffold for the assembly of a functional preinitiation complex with RNA polymerase II and the general transcription factors.</text>
</comment>
<evidence type="ECO:0000256" key="5">
    <source>
        <dbReference type="ARBA" id="ARBA00023163"/>
    </source>
</evidence>
<dbReference type="GO" id="GO:0003712">
    <property type="term" value="F:transcription coregulator activity"/>
    <property type="evidence" value="ECO:0007669"/>
    <property type="project" value="InterPro"/>
</dbReference>
<feature type="compositionally biased region" description="Basic and acidic residues" evidence="8">
    <location>
        <begin position="8"/>
        <end position="23"/>
    </location>
</feature>
<gene>
    <name evidence="10" type="ORF">FVE85_8419</name>
</gene>
<evidence type="ECO:0000313" key="11">
    <source>
        <dbReference type="Proteomes" id="UP000324585"/>
    </source>
</evidence>
<sequence>MDMYGLHSTEEQADERRQERNEYDNGTTSIAQNGGAQAHGTDVLDQERMDDQGSTPAPVHTGTYLIDAIREQLDIVCFRPGGLELFASGAVVDRSSLLHALGPSVSLGAAHAAIKERISELRALMNYVQGLHGASEGRADVQQKYNRVTRMRKDLAKQKTFLVDVSKTLKGAISKCRKASTSKAGAKWQRLVNGLKASAESAKCDMMEYSNSDHEIVYNLFGKNFITDVSISKPSGVCTASFRELHGSEEIMDAVLDADLKILIETSQFDKLGTELSRVVTIESLEDRFAGSDGDDGTAEESAKQTPASFPVRFALRALIEDILIMCDAEEAMLLGKKSNSTCERLFFGHGLVRKVLYGLRLQYFGSALAHLELLPGGQKREHRQDILLPTKYEPYELVVTVQQSTHQGNILLRGSCLPARDAEPPTASVDETKLQLPLDFQFGISSCASAADNEKGEVALEYVLLLEPRIAVTLGIAQKLEGFGPGTAPHALNDTLKNPSVLAERSHVTLLDLLTESPPRTEDEKHQSSLNTYSATIARPQATERFRFFQLRDSLCPGVLVSRVPFSHPAQLAPILRLLRQQLLFNELYLSCSLLRIGDELSKVPWVGTDGEFCSRIGDCSMDKVLSVEICVFQAPEVLEATLQSVRSGEEHVISLSVYVGLNGMLTAKSRTHKLVREHRAPCGFLETSVDVESGVSDETVTTLLVSCRSIPLVLHHILVNAR</sequence>
<evidence type="ECO:0000256" key="3">
    <source>
        <dbReference type="ARBA" id="ARBA00023015"/>
    </source>
</evidence>
<dbReference type="InterPro" id="IPR019680">
    <property type="entry name" value="Mediator_Med1"/>
</dbReference>
<keyword evidence="6 7" id="KW-0539">Nucleus</keyword>
<protein>
    <recommendedName>
        <fullName evidence="7">Mediator of RNA polymerase II transcription subunit 1</fullName>
    </recommendedName>
    <alternativeName>
        <fullName evidence="7">Mediator complex subunit 1</fullName>
    </alternativeName>
</protein>
<keyword evidence="11" id="KW-1185">Reference proteome</keyword>
<organism evidence="10 11">
    <name type="scientific">Porphyridium purpureum</name>
    <name type="common">Red alga</name>
    <name type="synonym">Porphyridium cruentum</name>
    <dbReference type="NCBI Taxonomy" id="35688"/>
    <lineage>
        <taxon>Eukaryota</taxon>
        <taxon>Rhodophyta</taxon>
        <taxon>Bangiophyceae</taxon>
        <taxon>Porphyridiales</taxon>
        <taxon>Porphyridiaceae</taxon>
        <taxon>Porphyridium</taxon>
    </lineage>
</organism>
<dbReference type="Proteomes" id="UP000324585">
    <property type="component" value="Unassembled WGS sequence"/>
</dbReference>
<dbReference type="GO" id="GO:0016592">
    <property type="term" value="C:mediator complex"/>
    <property type="evidence" value="ECO:0007669"/>
    <property type="project" value="InterPro"/>
</dbReference>